<sequence length="182" mass="19193">MEPSEKRELLEAHRFSSEELDDETATATAAVLDLRPTQPGEKPRVLVLRTGWAVCRFLKDVDTSAYDDMQVPPPPPSPAANWKRDVQVPSSTSSGSLLGLTATATSLGLSRPPPPPPPNSTSPAAAPLPRPPFLSLVGLMGDGRRGSPLAAPPFAAHALFLRCPRAASTPPPPHSSSPCRPS</sequence>
<name>A0A0E0H8M2_ORYNI</name>
<feature type="compositionally biased region" description="Pro residues" evidence="1">
    <location>
        <begin position="111"/>
        <end position="129"/>
    </location>
</feature>
<reference evidence="2" key="1">
    <citation type="submission" date="2015-04" db="UniProtKB">
        <authorList>
            <consortium name="EnsemblPlants"/>
        </authorList>
    </citation>
    <scope>IDENTIFICATION</scope>
    <source>
        <strain evidence="2">SL10</strain>
    </source>
</reference>
<organism evidence="2">
    <name type="scientific">Oryza nivara</name>
    <name type="common">Indian wild rice</name>
    <name type="synonym">Oryza sativa f. spontanea</name>
    <dbReference type="NCBI Taxonomy" id="4536"/>
    <lineage>
        <taxon>Eukaryota</taxon>
        <taxon>Viridiplantae</taxon>
        <taxon>Streptophyta</taxon>
        <taxon>Embryophyta</taxon>
        <taxon>Tracheophyta</taxon>
        <taxon>Spermatophyta</taxon>
        <taxon>Magnoliopsida</taxon>
        <taxon>Liliopsida</taxon>
        <taxon>Poales</taxon>
        <taxon>Poaceae</taxon>
        <taxon>BOP clade</taxon>
        <taxon>Oryzoideae</taxon>
        <taxon>Oryzeae</taxon>
        <taxon>Oryzinae</taxon>
        <taxon>Oryza</taxon>
    </lineage>
</organism>
<feature type="region of interest" description="Disordered" evidence="1">
    <location>
        <begin position="1"/>
        <end position="24"/>
    </location>
</feature>
<proteinExistence type="predicted"/>
<keyword evidence="3" id="KW-1185">Reference proteome</keyword>
<feature type="compositionally biased region" description="Basic and acidic residues" evidence="1">
    <location>
        <begin position="1"/>
        <end position="17"/>
    </location>
</feature>
<dbReference type="AlphaFoldDB" id="A0A0E0H8M2"/>
<evidence type="ECO:0000313" key="2">
    <source>
        <dbReference type="EnsemblPlants" id="ONIVA05G01080.1"/>
    </source>
</evidence>
<dbReference type="Gramene" id="ONIVA05G01080.1">
    <property type="protein sequence ID" value="ONIVA05G01080.1"/>
    <property type="gene ID" value="ONIVA05G01080"/>
</dbReference>
<dbReference type="Proteomes" id="UP000006591">
    <property type="component" value="Chromosome 5"/>
</dbReference>
<feature type="compositionally biased region" description="Low complexity" evidence="1">
    <location>
        <begin position="90"/>
        <end position="110"/>
    </location>
</feature>
<protein>
    <submittedName>
        <fullName evidence="2">Uncharacterized protein</fullName>
    </submittedName>
</protein>
<evidence type="ECO:0000256" key="1">
    <source>
        <dbReference type="SAM" id="MobiDB-lite"/>
    </source>
</evidence>
<dbReference type="STRING" id="4536.A0A0E0H8M2"/>
<feature type="region of interest" description="Disordered" evidence="1">
    <location>
        <begin position="65"/>
        <end position="129"/>
    </location>
</feature>
<evidence type="ECO:0000313" key="3">
    <source>
        <dbReference type="Proteomes" id="UP000006591"/>
    </source>
</evidence>
<reference evidence="2" key="2">
    <citation type="submission" date="2018-04" db="EMBL/GenBank/DDBJ databases">
        <title>OnivRS2 (Oryza nivara Reference Sequence Version 2).</title>
        <authorList>
            <person name="Zhang J."/>
            <person name="Kudrna D."/>
            <person name="Lee S."/>
            <person name="Talag J."/>
            <person name="Rajasekar S."/>
            <person name="Welchert J."/>
            <person name="Hsing Y.-I."/>
            <person name="Wing R.A."/>
        </authorList>
    </citation>
    <scope>NUCLEOTIDE SEQUENCE [LARGE SCALE GENOMIC DNA]</scope>
    <source>
        <strain evidence="2">SL10</strain>
    </source>
</reference>
<dbReference type="EnsemblPlants" id="ONIVA05G01080.1">
    <property type="protein sequence ID" value="ONIVA05G01080.1"/>
    <property type="gene ID" value="ONIVA05G01080"/>
</dbReference>
<accession>A0A0E0H8M2</accession>
<dbReference type="HOGENOM" id="CLU_1484288_0_0_1"/>